<evidence type="ECO:0000256" key="2">
    <source>
        <dbReference type="SAM" id="SignalP"/>
    </source>
</evidence>
<evidence type="ECO:0000313" key="5">
    <source>
        <dbReference type="Proteomes" id="UP000429229"/>
    </source>
</evidence>
<feature type="domain" description="Dienelactone hydrolase" evidence="3">
    <location>
        <begin position="172"/>
        <end position="285"/>
    </location>
</feature>
<feature type="signal peptide" evidence="2">
    <location>
        <begin position="1"/>
        <end position="24"/>
    </location>
</feature>
<reference evidence="4 5" key="1">
    <citation type="submission" date="2019-12" db="EMBL/GenBank/DDBJ databases">
        <title>Genomic-based taxomic classification of the family Erythrobacteraceae.</title>
        <authorList>
            <person name="Xu L."/>
        </authorList>
    </citation>
    <scope>NUCLEOTIDE SEQUENCE [LARGE SCALE GENOMIC DNA]</scope>
    <source>
        <strain evidence="4 5">LMG 29519</strain>
    </source>
</reference>
<keyword evidence="5" id="KW-1185">Reference proteome</keyword>
<dbReference type="PANTHER" id="PTHR48081:SF6">
    <property type="entry name" value="PEPTIDASE S9 PROLYL OLIGOPEPTIDASE CATALYTIC DOMAIN-CONTAINING PROTEIN"/>
    <property type="match status" value="1"/>
</dbReference>
<dbReference type="PANTHER" id="PTHR48081">
    <property type="entry name" value="AB HYDROLASE SUPERFAMILY PROTEIN C4A8.06C"/>
    <property type="match status" value="1"/>
</dbReference>
<feature type="chain" id="PRO_5026282388" evidence="2">
    <location>
        <begin position="25"/>
        <end position="300"/>
    </location>
</feature>
<dbReference type="InterPro" id="IPR029058">
    <property type="entry name" value="AB_hydrolase_fold"/>
</dbReference>
<name>A0A6I4U6X0_9SPHN</name>
<dbReference type="OrthoDB" id="9771666at2"/>
<keyword evidence="1 4" id="KW-0378">Hydrolase</keyword>
<dbReference type="InterPro" id="IPR002925">
    <property type="entry name" value="Dienelactn_hydro"/>
</dbReference>
<dbReference type="Gene3D" id="3.40.50.1820">
    <property type="entry name" value="alpha/beta hydrolase"/>
    <property type="match status" value="1"/>
</dbReference>
<dbReference type="GO" id="GO:0016787">
    <property type="term" value="F:hydrolase activity"/>
    <property type="evidence" value="ECO:0007669"/>
    <property type="project" value="UniProtKB-KW"/>
</dbReference>
<proteinExistence type="predicted"/>
<evidence type="ECO:0000259" key="3">
    <source>
        <dbReference type="Pfam" id="PF01738"/>
    </source>
</evidence>
<dbReference type="SUPFAM" id="SSF53474">
    <property type="entry name" value="alpha/beta-Hydrolases"/>
    <property type="match status" value="1"/>
</dbReference>
<dbReference type="RefSeq" id="WP_160616687.1">
    <property type="nucleotide sequence ID" value="NZ_WTYR01000001.1"/>
</dbReference>
<keyword evidence="2" id="KW-0732">Signal</keyword>
<dbReference type="PROSITE" id="PS51257">
    <property type="entry name" value="PROKAR_LIPOPROTEIN"/>
    <property type="match status" value="1"/>
</dbReference>
<gene>
    <name evidence="4" type="ORF">GRI68_07570</name>
</gene>
<sequence>MKLSNHKGKLALGGVIALLLAACAAPIPGFDRVDAPKFASTIPVLSDEEAGDDEQWYRTENNLIVRNVQQSELIAYLPEPGKATGAAVLVLPGGAFQILSMSTEGTEVAELLAEQGIAAFVLKYRLNPTPGSDLLFGIKLAAMMSRIADGGAIEVSEPRATADAIEALRVIDAEADRWSLDRDRIGMIGFSAGAMTVLNVIEEPKPWGPDFVGYVYGPMDAGLTTDKLPPMLAAIARDDELIHYDSFALVERWRKRGGEAALRVYEDGGHGFGLGKNGTDSARFKADLLEWLLSQVSPAD</sequence>
<dbReference type="InterPro" id="IPR050300">
    <property type="entry name" value="GDXG_lipolytic_enzyme"/>
</dbReference>
<evidence type="ECO:0000256" key="1">
    <source>
        <dbReference type="ARBA" id="ARBA00022801"/>
    </source>
</evidence>
<organism evidence="4 5">
    <name type="scientific">Alteriqipengyuania halimionae</name>
    <dbReference type="NCBI Taxonomy" id="1926630"/>
    <lineage>
        <taxon>Bacteria</taxon>
        <taxon>Pseudomonadati</taxon>
        <taxon>Pseudomonadota</taxon>
        <taxon>Alphaproteobacteria</taxon>
        <taxon>Sphingomonadales</taxon>
        <taxon>Erythrobacteraceae</taxon>
        <taxon>Alteriqipengyuania</taxon>
    </lineage>
</organism>
<comment type="caution">
    <text evidence="4">The sequence shown here is derived from an EMBL/GenBank/DDBJ whole genome shotgun (WGS) entry which is preliminary data.</text>
</comment>
<accession>A0A6I4U6X0</accession>
<dbReference type="AlphaFoldDB" id="A0A6I4U6X0"/>
<dbReference type="Pfam" id="PF01738">
    <property type="entry name" value="DLH"/>
    <property type="match status" value="1"/>
</dbReference>
<dbReference type="Proteomes" id="UP000429229">
    <property type="component" value="Unassembled WGS sequence"/>
</dbReference>
<protein>
    <submittedName>
        <fullName evidence="4">Alpha/beta hydrolase</fullName>
    </submittedName>
</protein>
<evidence type="ECO:0000313" key="4">
    <source>
        <dbReference type="EMBL" id="MXP10037.1"/>
    </source>
</evidence>
<dbReference type="EMBL" id="WTYR01000001">
    <property type="protein sequence ID" value="MXP10037.1"/>
    <property type="molecule type" value="Genomic_DNA"/>
</dbReference>